<evidence type="ECO:0000313" key="1">
    <source>
        <dbReference type="EMBL" id="CRL31508.1"/>
    </source>
</evidence>
<evidence type="ECO:0000313" key="2">
    <source>
        <dbReference type="Proteomes" id="UP000053732"/>
    </source>
</evidence>
<dbReference type="EMBL" id="HG793313">
    <property type="protein sequence ID" value="CRL31508.1"/>
    <property type="molecule type" value="Genomic_DNA"/>
</dbReference>
<gene>
    <name evidence="1" type="ORF">PCAMFM013_S4Jg000030</name>
</gene>
<dbReference type="AlphaFoldDB" id="A0A0G4PYD1"/>
<accession>A0A0G4PYD1</accession>
<proteinExistence type="predicted"/>
<dbReference type="Proteomes" id="UP000053732">
    <property type="component" value="Unassembled WGS sequence"/>
</dbReference>
<sequence>MAHELGFRDRHSLARLQRYYHTLARTWTEVRFCDADLSDDPRDSRSRRFYLWPGEKLERIAKVQT</sequence>
<organism evidence="1 2">
    <name type="scientific">Penicillium camemberti (strain FM 013)</name>
    <dbReference type="NCBI Taxonomy" id="1429867"/>
    <lineage>
        <taxon>Eukaryota</taxon>
        <taxon>Fungi</taxon>
        <taxon>Dikarya</taxon>
        <taxon>Ascomycota</taxon>
        <taxon>Pezizomycotina</taxon>
        <taxon>Eurotiomycetes</taxon>
        <taxon>Eurotiomycetidae</taxon>
        <taxon>Eurotiales</taxon>
        <taxon>Aspergillaceae</taxon>
        <taxon>Penicillium</taxon>
    </lineage>
</organism>
<name>A0A0G4PYD1_PENC3</name>
<reference evidence="1 2" key="1">
    <citation type="journal article" date="2014" name="Nat. Commun.">
        <title>Multiple recent horizontal transfers of a large genomic region in cheese making fungi.</title>
        <authorList>
            <person name="Cheeseman K."/>
            <person name="Ropars J."/>
            <person name="Renault P."/>
            <person name="Dupont J."/>
            <person name="Gouzy J."/>
            <person name="Branca A."/>
            <person name="Abraham A.L."/>
            <person name="Ceppi M."/>
            <person name="Conseiller E."/>
            <person name="Debuchy R."/>
            <person name="Malagnac F."/>
            <person name="Goarin A."/>
            <person name="Silar P."/>
            <person name="Lacoste S."/>
            <person name="Sallet E."/>
            <person name="Bensimon A."/>
            <person name="Giraud T."/>
            <person name="Brygoo Y."/>
        </authorList>
    </citation>
    <scope>NUCLEOTIDE SEQUENCE [LARGE SCALE GENOMIC DNA]</scope>
    <source>
        <strain evidence="2">FM 013</strain>
    </source>
</reference>
<keyword evidence="2" id="KW-1185">Reference proteome</keyword>
<protein>
    <submittedName>
        <fullName evidence="1">Str. FM013</fullName>
    </submittedName>
</protein>